<accession>A0A1H3L0P6</accession>
<dbReference type="Proteomes" id="UP000183417">
    <property type="component" value="Unassembled WGS sequence"/>
</dbReference>
<dbReference type="AlphaFoldDB" id="A0A1H3L0P6"/>
<protein>
    <submittedName>
        <fullName evidence="1">Uncharacterized protein</fullName>
    </submittedName>
</protein>
<evidence type="ECO:0000313" key="2">
    <source>
        <dbReference type="Proteomes" id="UP000183417"/>
    </source>
</evidence>
<dbReference type="EMBL" id="FNPE01000006">
    <property type="protein sequence ID" value="SDY58077.1"/>
    <property type="molecule type" value="Genomic_DNA"/>
</dbReference>
<name>A0A1H3L0P6_9BURK</name>
<organism evidence="1 2">
    <name type="scientific">Delftia lacustris</name>
    <dbReference type="NCBI Taxonomy" id="558537"/>
    <lineage>
        <taxon>Bacteria</taxon>
        <taxon>Pseudomonadati</taxon>
        <taxon>Pseudomonadota</taxon>
        <taxon>Betaproteobacteria</taxon>
        <taxon>Burkholderiales</taxon>
        <taxon>Comamonadaceae</taxon>
        <taxon>Delftia</taxon>
    </lineage>
</organism>
<proteinExistence type="predicted"/>
<sequence length="74" mass="8249">MAPGLKLNMRYSNDKTVSALVRTLVRSGWQYVNGKTHGKLVAPNGRRLAVPGTPSDCRANLNFRRDIRRIAAIK</sequence>
<evidence type="ECO:0000313" key="1">
    <source>
        <dbReference type="EMBL" id="SDY58077.1"/>
    </source>
</evidence>
<gene>
    <name evidence="1" type="ORF">SAMN05421547_1065</name>
</gene>
<reference evidence="1 2" key="1">
    <citation type="submission" date="2016-10" db="EMBL/GenBank/DDBJ databases">
        <authorList>
            <person name="de Groot N.N."/>
        </authorList>
    </citation>
    <scope>NUCLEOTIDE SEQUENCE [LARGE SCALE GENOMIC DNA]</scope>
    <source>
        <strain evidence="1 2">LMG 24775</strain>
    </source>
</reference>